<proteinExistence type="predicted"/>
<dbReference type="EMBL" id="LC002800">
    <property type="protein sequence ID" value="BAU20387.1"/>
    <property type="molecule type" value="Viral_cRNA"/>
</dbReference>
<reference evidence="4" key="1">
    <citation type="journal article" date="2015" name="J. Gen. Plant Pathol.">
        <title>Rapid detection of fig mosaic virus using reverse transcription loop-mediated isothermal amplification.</title>
        <authorList>
            <person name="Ishikawa K."/>
            <person name="Maejima K."/>
            <person name="Netsu O."/>
            <person name="Fukuoka M."/>
            <person name="Nijo T."/>
            <person name="Hashimoto M."/>
            <person name="Takata D."/>
            <person name="Yamaji Y."/>
            <person name="Namba S."/>
        </authorList>
    </citation>
    <scope>NUCLEOTIDE SEQUENCE</scope>
    <source>
        <strain evidence="4">IR-1</strain>
    </source>
</reference>
<dbReference type="InterPro" id="IPR057839">
    <property type="entry name" value="Fimo_NCAP"/>
</dbReference>
<dbReference type="GO" id="GO:0019013">
    <property type="term" value="C:viral nucleocapsid"/>
    <property type="evidence" value="ECO:0007669"/>
    <property type="project" value="UniProtKB-KW"/>
</dbReference>
<protein>
    <submittedName>
        <fullName evidence="4">Nucleocapsid protein</fullName>
    </submittedName>
</protein>
<organism evidence="4">
    <name type="scientific">Emaravirus fici</name>
    <dbReference type="NCBI Taxonomy" id="1980427"/>
    <lineage>
        <taxon>Viruses</taxon>
        <taxon>Riboviria</taxon>
        <taxon>Orthornavirae</taxon>
        <taxon>Negarnaviricota</taxon>
        <taxon>Polyploviricotina</taxon>
        <taxon>Bunyaviricetes</taxon>
        <taxon>Elliovirales</taxon>
        <taxon>Fimoviridae</taxon>
        <taxon>Emaravirus</taxon>
    </lineage>
</organism>
<keyword evidence="3" id="KW-0946">Virion</keyword>
<evidence type="ECO:0000256" key="1">
    <source>
        <dbReference type="ARBA" id="ARBA00004328"/>
    </source>
</evidence>
<sequence length="315" mass="35147">MAPKSKTTSASSSKITLGHMQENTILLGSGSKLKAIKLTNVVNGKLTHPETSDLKPIDVEVQAFTSASQNISNFTLHKYRNICHVDTCAAHLSKSKENKEKLQARNLRLIVSSNEFLVVVKELNDSTVDNVVSFNKACAIMSAGILKHTFDEEFDWKLSKYVKTNNTTKVIPDVKIINRLAGQMGLSAGNPYYWMIVPGYEFLYELYPAEVLAYTLVRLQYRKNLNIPDSMTDADIVSSLVMKMNRIHKLEQTSFDEALNLIGKDNVSEAYVELARDIGSTSKTKRNDEAILKFKELIASFLPALEADRIASAHV</sequence>
<accession>A0A0U5BQI9</accession>
<gene>
    <name evidence="4" type="primary">NP</name>
</gene>
<keyword evidence="4" id="KW-0543">Viral nucleoprotein</keyword>
<dbReference type="Pfam" id="PF25629">
    <property type="entry name" value="Fimo_NCAP"/>
    <property type="match status" value="1"/>
</dbReference>
<evidence type="ECO:0000313" key="4">
    <source>
        <dbReference type="EMBL" id="BAU20387.1"/>
    </source>
</evidence>
<keyword evidence="2" id="KW-0167">Capsid protein</keyword>
<evidence type="ECO:0000256" key="3">
    <source>
        <dbReference type="ARBA" id="ARBA00022844"/>
    </source>
</evidence>
<comment type="subcellular location">
    <subcellularLocation>
        <location evidence="1">Virion</location>
    </subcellularLocation>
</comment>
<name>A0A0U5BQI9_9VIRU</name>
<evidence type="ECO:0000256" key="2">
    <source>
        <dbReference type="ARBA" id="ARBA00022561"/>
    </source>
</evidence>